<proteinExistence type="predicted"/>
<organism evidence="2 3">
    <name type="scientific">Variovorax boronicumulans</name>
    <dbReference type="NCBI Taxonomy" id="436515"/>
    <lineage>
        <taxon>Bacteria</taxon>
        <taxon>Pseudomonadati</taxon>
        <taxon>Pseudomonadota</taxon>
        <taxon>Betaproteobacteria</taxon>
        <taxon>Burkholderiales</taxon>
        <taxon>Comamonadaceae</taxon>
        <taxon>Variovorax</taxon>
    </lineage>
</organism>
<sequence>MRRRLLALFVALALTGCMTPPPLPPNGGQLAKGAKVGLLVRIPTASAEHMHVGTTVFNNFSTTYPFPWNPTAKVYEAFTSELEKAGFQVVRLTSFATTSVNALAVFKHDRWIANPAQAWATRKLKDDQIAAVVLVEATRTQARLECTGGPCGESVMQNSGLFTRSMLGSTRYFAVPAIEAKVFVMDPPLNLAAYEPMLAQQRQRVRQLKDFPEPRDLKRLSTAEFAPVASAIDDHVRALSRNTAQALSQGVK</sequence>
<dbReference type="EMBL" id="CP023284">
    <property type="protein sequence ID" value="ATA55709.1"/>
    <property type="molecule type" value="Genomic_DNA"/>
</dbReference>
<reference evidence="2 3" key="1">
    <citation type="submission" date="2017-09" db="EMBL/GenBank/DDBJ databases">
        <title>The diverse metabolic capabilities of V. boronicumulans make it an excellent choice for continued studies on novel biodegradation.</title>
        <authorList>
            <person name="Sun S."/>
        </authorList>
    </citation>
    <scope>NUCLEOTIDE SEQUENCE [LARGE SCALE GENOMIC DNA]</scope>
    <source>
        <strain evidence="2 3">J1</strain>
    </source>
</reference>
<dbReference type="Proteomes" id="UP000217154">
    <property type="component" value="Chromosome"/>
</dbReference>
<protein>
    <submittedName>
        <fullName evidence="2">Uncharacterized protein</fullName>
    </submittedName>
</protein>
<dbReference type="PROSITE" id="PS51257">
    <property type="entry name" value="PROKAR_LIPOPROTEIN"/>
    <property type="match status" value="1"/>
</dbReference>
<evidence type="ECO:0000313" key="2">
    <source>
        <dbReference type="EMBL" id="ATA55709.1"/>
    </source>
</evidence>
<dbReference type="AlphaFoldDB" id="A0A250DNZ0"/>
<gene>
    <name evidence="2" type="ORF">CKY39_22630</name>
</gene>
<dbReference type="KEGG" id="vbo:CKY39_22630"/>
<dbReference type="RefSeq" id="WP_095746040.1">
    <property type="nucleotide sequence ID" value="NZ_CP023284.1"/>
</dbReference>
<evidence type="ECO:0000256" key="1">
    <source>
        <dbReference type="SAM" id="SignalP"/>
    </source>
</evidence>
<feature type="chain" id="PRO_5013168451" evidence="1">
    <location>
        <begin position="20"/>
        <end position="252"/>
    </location>
</feature>
<evidence type="ECO:0000313" key="3">
    <source>
        <dbReference type="Proteomes" id="UP000217154"/>
    </source>
</evidence>
<keyword evidence="1" id="KW-0732">Signal</keyword>
<accession>A0A250DNZ0</accession>
<feature type="signal peptide" evidence="1">
    <location>
        <begin position="1"/>
        <end position="19"/>
    </location>
</feature>
<name>A0A250DNZ0_9BURK</name>